<dbReference type="RefSeq" id="WP_016265379.1">
    <property type="nucleotide sequence ID" value="NZ_BJLN01000002.1"/>
</dbReference>
<reference evidence="1 2" key="1">
    <citation type="submission" date="2018-02" db="EMBL/GenBank/DDBJ databases">
        <authorList>
            <person name="Rodrigo-Torres L."/>
            <person name="Arahal R. D."/>
            <person name="Lucena T."/>
        </authorList>
    </citation>
    <scope>NUCLEOTIDE SEQUENCE [LARGE SCALE GENOMIC DNA]</scope>
    <source>
        <strain evidence="1 2">CECT 9267</strain>
    </source>
</reference>
<accession>A0A9N7J1F6</accession>
<dbReference type="AlphaFoldDB" id="A0A9N7J1F6"/>
<gene>
    <name evidence="1" type="ORF">LAS9267_00570</name>
</gene>
<dbReference type="InterPro" id="IPR006976">
    <property type="entry name" value="VanZ-like"/>
</dbReference>
<organism evidence="1 2">
    <name type="scientific">Latilactobacillus sakei</name>
    <name type="common">Lactobacillus sakei</name>
    <dbReference type="NCBI Taxonomy" id="1599"/>
    <lineage>
        <taxon>Bacteria</taxon>
        <taxon>Bacillati</taxon>
        <taxon>Bacillota</taxon>
        <taxon>Bacilli</taxon>
        <taxon>Lactobacillales</taxon>
        <taxon>Lactobacillaceae</taxon>
        <taxon>Latilactobacillus</taxon>
    </lineage>
</organism>
<dbReference type="EMBL" id="OKRC01000002">
    <property type="protein sequence ID" value="SPE19602.1"/>
    <property type="molecule type" value="Genomic_DNA"/>
</dbReference>
<sequence>MFKKKSDWFLVLALVMMAILFYSSSMTYHEQTSVPLLERVLKNEPLKQWLSQFSFHYAGSEQSVKASGYFKFVEFFVRKGAHFGTYFLLALFSYLGLRPRIEGTFLAGIFSWLAATGYAATDEFHQMLTGDRTPLFQDVMLDSVGALSGIVIMSVILYFTGRKKRR</sequence>
<name>A0A9N7J1F6_LATSK</name>
<dbReference type="PIRSF" id="PIRSF019083">
    <property type="entry name" value="UCP019083_VanZ"/>
    <property type="match status" value="1"/>
</dbReference>
<comment type="caution">
    <text evidence="1">The sequence shown here is derived from an EMBL/GenBank/DDBJ whole genome shotgun (WGS) entry which is preliminary data.</text>
</comment>
<protein>
    <submittedName>
        <fullName evidence="1">VanZ like family protein</fullName>
    </submittedName>
</protein>
<dbReference type="GeneID" id="57132219"/>
<evidence type="ECO:0000313" key="1">
    <source>
        <dbReference type="EMBL" id="SPE19602.1"/>
    </source>
</evidence>
<dbReference type="InterPro" id="IPR016747">
    <property type="entry name" value="Phosphotransbutyrylase"/>
</dbReference>
<evidence type="ECO:0000313" key="2">
    <source>
        <dbReference type="Proteomes" id="UP000239650"/>
    </source>
</evidence>
<proteinExistence type="predicted"/>
<dbReference type="Proteomes" id="UP000239650">
    <property type="component" value="Unassembled WGS sequence"/>
</dbReference>
<dbReference type="Pfam" id="PF04892">
    <property type="entry name" value="VanZ"/>
    <property type="match status" value="1"/>
</dbReference>
<dbReference type="NCBIfam" id="NF037970">
    <property type="entry name" value="vanZ_1"/>
    <property type="match status" value="1"/>
</dbReference>